<evidence type="ECO:0000256" key="1">
    <source>
        <dbReference type="ARBA" id="ARBA00004442"/>
    </source>
</evidence>
<dbReference type="InterPro" id="IPR011990">
    <property type="entry name" value="TPR-like_helical_dom_sf"/>
</dbReference>
<dbReference type="SUPFAM" id="SSF48452">
    <property type="entry name" value="TPR-like"/>
    <property type="match status" value="1"/>
</dbReference>
<dbReference type="InterPro" id="IPR012944">
    <property type="entry name" value="SusD_RagB_dom"/>
</dbReference>
<dbReference type="PROSITE" id="PS51257">
    <property type="entry name" value="PROKAR_LIPOPROTEIN"/>
    <property type="match status" value="1"/>
</dbReference>
<proteinExistence type="inferred from homology"/>
<dbReference type="AlphaFoldDB" id="A0A4P6ZIU4"/>
<dbReference type="OrthoDB" id="621570at2"/>
<evidence type="ECO:0000256" key="5">
    <source>
        <dbReference type="ARBA" id="ARBA00023237"/>
    </source>
</evidence>
<evidence type="ECO:0000259" key="7">
    <source>
        <dbReference type="Pfam" id="PF14322"/>
    </source>
</evidence>
<evidence type="ECO:0000313" key="9">
    <source>
        <dbReference type="Proteomes" id="UP000294419"/>
    </source>
</evidence>
<dbReference type="EMBL" id="CP037954">
    <property type="protein sequence ID" value="QBO59345.1"/>
    <property type="molecule type" value="Genomic_DNA"/>
</dbReference>
<comment type="similarity">
    <text evidence="2">Belongs to the SusD family.</text>
</comment>
<feature type="domain" description="SusD-like N-terminal" evidence="7">
    <location>
        <begin position="49"/>
        <end position="206"/>
    </location>
</feature>
<dbReference type="Pfam" id="PF07980">
    <property type="entry name" value="SusD_RagB"/>
    <property type="match status" value="1"/>
</dbReference>
<reference evidence="8 9" key="1">
    <citation type="submission" date="2019-03" db="EMBL/GenBank/DDBJ databases">
        <authorList>
            <person name="Kim H."/>
            <person name="Yu S.-M."/>
        </authorList>
    </citation>
    <scope>NUCLEOTIDE SEQUENCE [LARGE SCALE GENOMIC DNA]</scope>
    <source>
        <strain evidence="8 9">NBC122</strain>
    </source>
</reference>
<gene>
    <name evidence="8" type="ORF">NBC122_02541</name>
</gene>
<evidence type="ECO:0000256" key="4">
    <source>
        <dbReference type="ARBA" id="ARBA00023136"/>
    </source>
</evidence>
<dbReference type="Gene3D" id="1.25.40.390">
    <property type="match status" value="1"/>
</dbReference>
<keyword evidence="3" id="KW-0732">Signal</keyword>
<feature type="domain" description="RagB/SusD" evidence="6">
    <location>
        <begin position="305"/>
        <end position="432"/>
    </location>
</feature>
<dbReference type="KEGG" id="csal:NBC122_02541"/>
<evidence type="ECO:0000256" key="3">
    <source>
        <dbReference type="ARBA" id="ARBA00022729"/>
    </source>
</evidence>
<dbReference type="GO" id="GO:0009279">
    <property type="term" value="C:cell outer membrane"/>
    <property type="evidence" value="ECO:0007669"/>
    <property type="project" value="UniProtKB-SubCell"/>
</dbReference>
<evidence type="ECO:0000259" key="6">
    <source>
        <dbReference type="Pfam" id="PF07980"/>
    </source>
</evidence>
<sequence length="457" mass="51922">MKVNIKLLTIVAGILCITTSCKQFIDVDDPIDQINAADVYADKNTAYAALDQLYTELQTNSLYSGGSSGAGVLLGSYTDDLELYSPTLGSSTSDVYLNQLLADNSIVRSVWANAYKEIYMANALIEGVERSSLAEQDKKQITGEALVIRSMIYLDLMQIYSDIPYTTTTDYVVNQKLHKTPEAGILQLLEADLSQAIGMLPDEYRNPDRIYVNKKVGELVLSTIYQLQNKWTETEQICRSMISTPEYSFQNDITKVFKKGGKHILFQLKTLYAGAPTPEAGIYYFSTVPPQNYVLSPQLVAAFSDNDLRRSHWISKIEGNGLAFFRNDKYKNTDTNSDEYSVVYRLESVYLMLAESLARQDRTGEAIPYVNKIRQRAGIPLLNDNITKEDLLTEISEERRREFFGEQGQRFFDLKRLGKLNILKPQKSNWQDFHQRWPLPASEMLLNTNLNPQNLNY</sequence>
<keyword evidence="9" id="KW-1185">Reference proteome</keyword>
<dbReference type="RefSeq" id="WP_133440697.1">
    <property type="nucleotide sequence ID" value="NZ_CP037954.1"/>
</dbReference>
<keyword evidence="5" id="KW-0998">Cell outer membrane</keyword>
<evidence type="ECO:0008006" key="10">
    <source>
        <dbReference type="Google" id="ProtNLM"/>
    </source>
</evidence>
<accession>A0A4P6ZIU4</accession>
<dbReference type="Pfam" id="PF14322">
    <property type="entry name" value="SusD-like_3"/>
    <property type="match status" value="1"/>
</dbReference>
<dbReference type="Proteomes" id="UP000294419">
    <property type="component" value="Chromosome"/>
</dbReference>
<dbReference type="InterPro" id="IPR033985">
    <property type="entry name" value="SusD-like_N"/>
</dbReference>
<evidence type="ECO:0000313" key="8">
    <source>
        <dbReference type="EMBL" id="QBO59345.1"/>
    </source>
</evidence>
<evidence type="ECO:0000256" key="2">
    <source>
        <dbReference type="ARBA" id="ARBA00006275"/>
    </source>
</evidence>
<comment type="subcellular location">
    <subcellularLocation>
        <location evidence="1">Cell outer membrane</location>
    </subcellularLocation>
</comment>
<organism evidence="8 9">
    <name type="scientific">Chryseobacterium salivictor</name>
    <dbReference type="NCBI Taxonomy" id="2547600"/>
    <lineage>
        <taxon>Bacteria</taxon>
        <taxon>Pseudomonadati</taxon>
        <taxon>Bacteroidota</taxon>
        <taxon>Flavobacteriia</taxon>
        <taxon>Flavobacteriales</taxon>
        <taxon>Weeksellaceae</taxon>
        <taxon>Chryseobacterium group</taxon>
        <taxon>Chryseobacterium</taxon>
    </lineage>
</organism>
<name>A0A4P6ZIU4_9FLAO</name>
<keyword evidence="4" id="KW-0472">Membrane</keyword>
<protein>
    <recommendedName>
        <fullName evidence="10">SusD family</fullName>
    </recommendedName>
</protein>